<proteinExistence type="predicted"/>
<dbReference type="AlphaFoldDB" id="A0A699WZR3"/>
<organism evidence="1">
    <name type="scientific">Tanacetum cinerariifolium</name>
    <name type="common">Dalmatian daisy</name>
    <name type="synonym">Chrysanthemum cinerariifolium</name>
    <dbReference type="NCBI Taxonomy" id="118510"/>
    <lineage>
        <taxon>Eukaryota</taxon>
        <taxon>Viridiplantae</taxon>
        <taxon>Streptophyta</taxon>
        <taxon>Embryophyta</taxon>
        <taxon>Tracheophyta</taxon>
        <taxon>Spermatophyta</taxon>
        <taxon>Magnoliopsida</taxon>
        <taxon>eudicotyledons</taxon>
        <taxon>Gunneridae</taxon>
        <taxon>Pentapetalae</taxon>
        <taxon>asterids</taxon>
        <taxon>campanulids</taxon>
        <taxon>Asterales</taxon>
        <taxon>Asteraceae</taxon>
        <taxon>Asteroideae</taxon>
        <taxon>Anthemideae</taxon>
        <taxon>Anthemidinae</taxon>
        <taxon>Tanacetum</taxon>
    </lineage>
</organism>
<feature type="non-terminal residue" evidence="1">
    <location>
        <position position="1"/>
    </location>
</feature>
<comment type="caution">
    <text evidence="1">The sequence shown here is derived from an EMBL/GenBank/DDBJ whole genome shotgun (WGS) entry which is preliminary data.</text>
</comment>
<protein>
    <submittedName>
        <fullName evidence="1">Uncharacterized protein</fullName>
    </submittedName>
</protein>
<evidence type="ECO:0000313" key="1">
    <source>
        <dbReference type="EMBL" id="GFD49914.1"/>
    </source>
</evidence>
<sequence>ARVCHGIESHRESDLTIAHRMGCGIFIRGAHLNRAVGNFIVKSRASARCVPLSCFAAGGEPGAPYNAAIASSDGSRWIVL</sequence>
<dbReference type="EMBL" id="BKCJ011749966">
    <property type="protein sequence ID" value="GFD49914.1"/>
    <property type="molecule type" value="Genomic_DNA"/>
</dbReference>
<reference evidence="1" key="1">
    <citation type="journal article" date="2019" name="Sci. Rep.">
        <title>Draft genome of Tanacetum cinerariifolium, the natural source of mosquito coil.</title>
        <authorList>
            <person name="Yamashiro T."/>
            <person name="Shiraishi A."/>
            <person name="Satake H."/>
            <person name="Nakayama K."/>
        </authorList>
    </citation>
    <scope>NUCLEOTIDE SEQUENCE</scope>
</reference>
<accession>A0A699WZR3</accession>
<name>A0A699WZR3_TANCI</name>
<gene>
    <name evidence="1" type="ORF">Tci_921883</name>
</gene>